<evidence type="ECO:0000313" key="10">
    <source>
        <dbReference type="Proteomes" id="UP000229498"/>
    </source>
</evidence>
<keyword evidence="10" id="KW-1185">Reference proteome</keyword>
<keyword evidence="6 7" id="KW-0472">Membrane</keyword>
<keyword evidence="3 7" id="KW-0812">Transmembrane</keyword>
<dbReference type="InterPro" id="IPR000326">
    <property type="entry name" value="PAP2/HPO"/>
</dbReference>
<evidence type="ECO:0000313" key="9">
    <source>
        <dbReference type="EMBL" id="PJK28939.1"/>
    </source>
</evidence>
<evidence type="ECO:0000256" key="3">
    <source>
        <dbReference type="ARBA" id="ARBA00022692"/>
    </source>
</evidence>
<keyword evidence="5 7" id="KW-1133">Transmembrane helix</keyword>
<accession>A0A2M9FZS2</accession>
<evidence type="ECO:0000256" key="1">
    <source>
        <dbReference type="ARBA" id="ARBA00004651"/>
    </source>
</evidence>
<dbReference type="SMART" id="SM00014">
    <property type="entry name" value="acidPPc"/>
    <property type="match status" value="1"/>
</dbReference>
<feature type="transmembrane region" description="Helical" evidence="7">
    <location>
        <begin position="197"/>
        <end position="221"/>
    </location>
</feature>
<comment type="caution">
    <text evidence="9">The sequence shown here is derived from an EMBL/GenBank/DDBJ whole genome shotgun (WGS) entry which is preliminary data.</text>
</comment>
<dbReference type="GO" id="GO:0016787">
    <property type="term" value="F:hydrolase activity"/>
    <property type="evidence" value="ECO:0007669"/>
    <property type="project" value="UniProtKB-KW"/>
</dbReference>
<dbReference type="Pfam" id="PF01569">
    <property type="entry name" value="PAP2"/>
    <property type="match status" value="1"/>
</dbReference>
<feature type="domain" description="Phosphatidic acid phosphatase type 2/haloperoxidase" evidence="8">
    <location>
        <begin position="111"/>
        <end position="222"/>
    </location>
</feature>
<dbReference type="AlphaFoldDB" id="A0A2M9FZS2"/>
<dbReference type="GO" id="GO:0005886">
    <property type="term" value="C:plasma membrane"/>
    <property type="evidence" value="ECO:0007669"/>
    <property type="project" value="UniProtKB-SubCell"/>
</dbReference>
<feature type="transmembrane region" description="Helical" evidence="7">
    <location>
        <begin position="164"/>
        <end position="185"/>
    </location>
</feature>
<keyword evidence="4" id="KW-0378">Hydrolase</keyword>
<protein>
    <recommendedName>
        <fullName evidence="8">Phosphatidic acid phosphatase type 2/haloperoxidase domain-containing protein</fullName>
    </recommendedName>
</protein>
<dbReference type="RefSeq" id="WP_109794172.1">
    <property type="nucleotide sequence ID" value="NZ_PHIG01000037.1"/>
</dbReference>
<comment type="subcellular location">
    <subcellularLocation>
        <location evidence="1">Cell membrane</location>
        <topology evidence="1">Multi-pass membrane protein</topology>
    </subcellularLocation>
</comment>
<evidence type="ECO:0000256" key="7">
    <source>
        <dbReference type="SAM" id="Phobius"/>
    </source>
</evidence>
<evidence type="ECO:0000256" key="2">
    <source>
        <dbReference type="ARBA" id="ARBA00022475"/>
    </source>
</evidence>
<dbReference type="PANTHER" id="PTHR14969:SF62">
    <property type="entry name" value="DECAPRENYLPHOSPHORYL-5-PHOSPHORIBOSE PHOSPHATASE RV3807C-RELATED"/>
    <property type="match status" value="1"/>
</dbReference>
<keyword evidence="2" id="KW-1003">Cell membrane</keyword>
<dbReference type="SUPFAM" id="SSF48317">
    <property type="entry name" value="Acid phosphatase/Vanadium-dependent haloperoxidase"/>
    <property type="match status" value="1"/>
</dbReference>
<evidence type="ECO:0000256" key="6">
    <source>
        <dbReference type="ARBA" id="ARBA00023136"/>
    </source>
</evidence>
<dbReference type="Proteomes" id="UP000229498">
    <property type="component" value="Unassembled WGS sequence"/>
</dbReference>
<reference evidence="9 10" key="1">
    <citation type="submission" date="2017-11" db="EMBL/GenBank/DDBJ databases">
        <title>Draft genome sequence of Rhizobiales bacterium SY3-13.</title>
        <authorList>
            <person name="Sun C."/>
        </authorList>
    </citation>
    <scope>NUCLEOTIDE SEQUENCE [LARGE SCALE GENOMIC DNA]</scope>
    <source>
        <strain evidence="9 10">SY3-13</strain>
    </source>
</reference>
<dbReference type="EMBL" id="PHIG01000037">
    <property type="protein sequence ID" value="PJK28939.1"/>
    <property type="molecule type" value="Genomic_DNA"/>
</dbReference>
<sequence>MSEANPLLAAGERRLAEVRGRYLLPWQIALYEAILAAAVVGSAGFDLWLTTKLHQSQGMLATALRTVEDLGDSKWFIVPSACWLLACLLLFRLAGDPEVRRRLRWWTVSLAYLLASVSVSGIIANIFKTVFGRARPMALSPGETAEWTLFAFDWRLQSFPSGHATTLFSAAVALSVLFPRFRWFFIGAAVAGSFGRLAIGAHFFADIVAGAALGGFTAWWLKGFMARRGVAPLAASA</sequence>
<evidence type="ECO:0000259" key="8">
    <source>
        <dbReference type="SMART" id="SM00014"/>
    </source>
</evidence>
<name>A0A2M9FZS2_9PROT</name>
<evidence type="ECO:0000256" key="4">
    <source>
        <dbReference type="ARBA" id="ARBA00022801"/>
    </source>
</evidence>
<feature type="transmembrane region" description="Helical" evidence="7">
    <location>
        <begin position="75"/>
        <end position="93"/>
    </location>
</feature>
<dbReference type="Gene3D" id="1.20.144.10">
    <property type="entry name" value="Phosphatidic acid phosphatase type 2/haloperoxidase"/>
    <property type="match status" value="2"/>
</dbReference>
<organism evidence="9 10">
    <name type="scientific">Minwuia thermotolerans</name>
    <dbReference type="NCBI Taxonomy" id="2056226"/>
    <lineage>
        <taxon>Bacteria</taxon>
        <taxon>Pseudomonadati</taxon>
        <taxon>Pseudomonadota</taxon>
        <taxon>Alphaproteobacteria</taxon>
        <taxon>Minwuiales</taxon>
        <taxon>Minwuiaceae</taxon>
        <taxon>Minwuia</taxon>
    </lineage>
</organism>
<dbReference type="OrthoDB" id="9780507at2"/>
<dbReference type="PANTHER" id="PTHR14969">
    <property type="entry name" value="SPHINGOSINE-1-PHOSPHATE PHOSPHOHYDROLASE"/>
    <property type="match status" value="1"/>
</dbReference>
<feature type="transmembrane region" description="Helical" evidence="7">
    <location>
        <begin position="105"/>
        <end position="127"/>
    </location>
</feature>
<proteinExistence type="predicted"/>
<gene>
    <name evidence="9" type="ORF">CVT23_13515</name>
</gene>
<feature type="transmembrane region" description="Helical" evidence="7">
    <location>
        <begin position="28"/>
        <end position="49"/>
    </location>
</feature>
<dbReference type="InterPro" id="IPR036938">
    <property type="entry name" value="PAP2/HPO_sf"/>
</dbReference>
<evidence type="ECO:0000256" key="5">
    <source>
        <dbReference type="ARBA" id="ARBA00022989"/>
    </source>
</evidence>